<dbReference type="EMBL" id="CAJNOM010000083">
    <property type="protein sequence ID" value="CAF1008523.1"/>
    <property type="molecule type" value="Genomic_DNA"/>
</dbReference>
<dbReference type="InterPro" id="IPR002126">
    <property type="entry name" value="Cadherin-like_dom"/>
</dbReference>
<dbReference type="PANTHER" id="PTHR24025">
    <property type="entry name" value="DESMOGLEIN FAMILY MEMBER"/>
    <property type="match status" value="1"/>
</dbReference>
<feature type="domain" description="Cadherin" evidence="13">
    <location>
        <begin position="484"/>
        <end position="594"/>
    </location>
</feature>
<name>A0A814HEV6_9BILA</name>
<feature type="region of interest" description="Disordered" evidence="10">
    <location>
        <begin position="907"/>
        <end position="934"/>
    </location>
</feature>
<feature type="region of interest" description="Disordered" evidence="10">
    <location>
        <begin position="1043"/>
        <end position="1079"/>
    </location>
</feature>
<evidence type="ECO:0000256" key="4">
    <source>
        <dbReference type="ARBA" id="ARBA00022837"/>
    </source>
</evidence>
<keyword evidence="3" id="KW-0677">Repeat</keyword>
<dbReference type="Proteomes" id="UP000663832">
    <property type="component" value="Unassembled WGS sequence"/>
</dbReference>
<accession>A0A814HEV6</accession>
<evidence type="ECO:0000256" key="10">
    <source>
        <dbReference type="SAM" id="MobiDB-lite"/>
    </source>
</evidence>
<dbReference type="GO" id="GO:0005886">
    <property type="term" value="C:plasma membrane"/>
    <property type="evidence" value="ECO:0007669"/>
    <property type="project" value="InterPro"/>
</dbReference>
<dbReference type="Gene3D" id="2.60.40.60">
    <property type="entry name" value="Cadherins"/>
    <property type="match status" value="7"/>
</dbReference>
<dbReference type="InterPro" id="IPR015919">
    <property type="entry name" value="Cadherin-like_sf"/>
</dbReference>
<keyword evidence="5" id="KW-0130">Cell adhesion</keyword>
<protein>
    <recommendedName>
        <fullName evidence="13">Cadherin domain-containing protein</fullName>
    </recommendedName>
</protein>
<feature type="domain" description="Cadherin" evidence="13">
    <location>
        <begin position="21"/>
        <end position="131"/>
    </location>
</feature>
<dbReference type="InterPro" id="IPR020894">
    <property type="entry name" value="Cadherin_CS"/>
</dbReference>
<feature type="domain" description="Cadherin" evidence="13">
    <location>
        <begin position="132"/>
        <end position="241"/>
    </location>
</feature>
<evidence type="ECO:0000256" key="7">
    <source>
        <dbReference type="ARBA" id="ARBA00023136"/>
    </source>
</evidence>
<comment type="caution">
    <text evidence="14">The sequence shown here is derived from an EMBL/GenBank/DDBJ whole genome shotgun (WGS) entry which is preliminary data.</text>
</comment>
<dbReference type="SUPFAM" id="SSF49313">
    <property type="entry name" value="Cadherin-like"/>
    <property type="match status" value="7"/>
</dbReference>
<keyword evidence="4 9" id="KW-0106">Calcium</keyword>
<evidence type="ECO:0000259" key="13">
    <source>
        <dbReference type="PROSITE" id="PS50268"/>
    </source>
</evidence>
<organism evidence="14 15">
    <name type="scientific">Adineta steineri</name>
    <dbReference type="NCBI Taxonomy" id="433720"/>
    <lineage>
        <taxon>Eukaryota</taxon>
        <taxon>Metazoa</taxon>
        <taxon>Spiralia</taxon>
        <taxon>Gnathifera</taxon>
        <taxon>Rotifera</taxon>
        <taxon>Eurotatoria</taxon>
        <taxon>Bdelloidea</taxon>
        <taxon>Adinetida</taxon>
        <taxon>Adinetidae</taxon>
        <taxon>Adineta</taxon>
    </lineage>
</organism>
<feature type="signal peptide" evidence="12">
    <location>
        <begin position="1"/>
        <end position="19"/>
    </location>
</feature>
<feature type="domain" description="Cadherin" evidence="13">
    <location>
        <begin position="361"/>
        <end position="483"/>
    </location>
</feature>
<evidence type="ECO:0000256" key="12">
    <source>
        <dbReference type="SAM" id="SignalP"/>
    </source>
</evidence>
<feature type="domain" description="Cadherin" evidence="13">
    <location>
        <begin position="595"/>
        <end position="696"/>
    </location>
</feature>
<keyword evidence="8" id="KW-0325">Glycoprotein</keyword>
<dbReference type="CDD" id="cd11304">
    <property type="entry name" value="Cadherin_repeat"/>
    <property type="match status" value="7"/>
</dbReference>
<feature type="region of interest" description="Disordered" evidence="10">
    <location>
        <begin position="991"/>
        <end position="1030"/>
    </location>
</feature>
<dbReference type="PROSITE" id="PS50268">
    <property type="entry name" value="CADHERIN_2"/>
    <property type="match status" value="7"/>
</dbReference>
<proteinExistence type="predicted"/>
<feature type="compositionally biased region" description="Low complexity" evidence="10">
    <location>
        <begin position="1059"/>
        <end position="1079"/>
    </location>
</feature>
<keyword evidence="7 11" id="KW-0472">Membrane</keyword>
<dbReference type="Pfam" id="PF00028">
    <property type="entry name" value="Cadherin"/>
    <property type="match status" value="5"/>
</dbReference>
<keyword evidence="6 11" id="KW-1133">Transmembrane helix</keyword>
<keyword evidence="12" id="KW-0732">Signal</keyword>
<dbReference type="GO" id="GO:0007156">
    <property type="term" value="P:homophilic cell adhesion via plasma membrane adhesion molecules"/>
    <property type="evidence" value="ECO:0007669"/>
    <property type="project" value="InterPro"/>
</dbReference>
<feature type="compositionally biased region" description="Low complexity" evidence="10">
    <location>
        <begin position="1008"/>
        <end position="1020"/>
    </location>
</feature>
<dbReference type="FunFam" id="2.60.40.60:FF:000002">
    <property type="entry name" value="Protocadherin alpha 2"/>
    <property type="match status" value="1"/>
</dbReference>
<dbReference type="PANTHER" id="PTHR24025:SF23">
    <property type="entry name" value="NEURAL-CADHERIN"/>
    <property type="match status" value="1"/>
</dbReference>
<evidence type="ECO:0000256" key="8">
    <source>
        <dbReference type="ARBA" id="ARBA00023180"/>
    </source>
</evidence>
<dbReference type="OrthoDB" id="6252479at2759"/>
<evidence type="ECO:0000256" key="1">
    <source>
        <dbReference type="ARBA" id="ARBA00004167"/>
    </source>
</evidence>
<comment type="subcellular location">
    <subcellularLocation>
        <location evidence="1">Membrane</location>
        <topology evidence="1">Single-pass membrane protein</topology>
    </subcellularLocation>
</comment>
<feature type="chain" id="PRO_5032443167" description="Cadherin domain-containing protein" evidence="12">
    <location>
        <begin position="20"/>
        <end position="1079"/>
    </location>
</feature>
<feature type="domain" description="Cadherin" evidence="13">
    <location>
        <begin position="242"/>
        <end position="348"/>
    </location>
</feature>
<keyword evidence="2 11" id="KW-0812">Transmembrane</keyword>
<evidence type="ECO:0000313" key="14">
    <source>
        <dbReference type="EMBL" id="CAF1008523.1"/>
    </source>
</evidence>
<dbReference type="GO" id="GO:0005509">
    <property type="term" value="F:calcium ion binding"/>
    <property type="evidence" value="ECO:0007669"/>
    <property type="project" value="UniProtKB-UniRule"/>
</dbReference>
<dbReference type="PRINTS" id="PR00205">
    <property type="entry name" value="CADHERIN"/>
</dbReference>
<feature type="transmembrane region" description="Helical" evidence="11">
    <location>
        <begin position="835"/>
        <end position="861"/>
    </location>
</feature>
<dbReference type="InterPro" id="IPR050971">
    <property type="entry name" value="Cadherin-domain_protein"/>
</dbReference>
<dbReference type="AlphaFoldDB" id="A0A814HEV6"/>
<dbReference type="SMART" id="SM00112">
    <property type="entry name" value="CA"/>
    <property type="match status" value="7"/>
</dbReference>
<dbReference type="PROSITE" id="PS00232">
    <property type="entry name" value="CADHERIN_1"/>
    <property type="match status" value="3"/>
</dbReference>
<sequence>MYVVIQFVLFFFILKPISTAIQRLSPISLKEQSSIGTSIYELNRVYPSSSNSLKFSFISDSSPHNSFFMIDSLTGRISIKRMIDREELCQTHICNCERCILTLEIIASSQTIDILSLDITIENINDNQPKFPVSTFQIRLSENTDVGHISSFPSATDLDYQDRLEYRIVPYDESTDEDLIKTFSIVNLHTENQLGLRLLKSLDRETRNFYKMKIVASDGELTGVLLLDIQILDSNDNVPKFEHDQYHIKLKENIPIGSDILHIHAYDNDEGLNSLINYTIVTDNPLSTFPFEINITTGIIKLIQVLDYEHETNYRFNVRARDNGPDAISVYTQIQIDILDVNDCPPDIDFILPDTDPSKIDPRKHVFYIEEEQAINTRLFHLSVSDKDSINDKIILKLTTYTNLFQLNEQFNDLYSLSIIGRLDREQQEQYRLTFEARDQGSHIYINLFLKYHFFCLGTGPSLTTQKDITIVLLDINDSPPILDPYPNPISINENNQFNIQLIQFHAQDFDAPNTSNSLLTYSLVLTNNSRLFKINSTNGILSTADNISFDYELKSKYDLILNISDHGTHPKRLETLHPFIVYINDTNDNKPKFEKDSYLFRIQENVPIGTLIGQIKANDNDTNTTINYELTCLDDQDLFEINLLNGQLRTKAFLDYENQTIHRLYITAKDNDYRHSDRVLVTIELIDINDNTPIIDLPSAIYIPSELILINQTKLILITTINAHDRDSGMNGNLTYDIIDGNQNDYFQINKFNGTIYSQSNNLPQGHHRLIIKVCDQGETISKCSTTNINIKIGEYSDKLYYTTSLNSQQLSDKIHEKDDTSSSEQEIILTRDMILVVVISTILTLVFSITMGILIAFFCKQKRCRHLHRTSLKKPCELLQSTDADKLLTGTATMKKLATHHHIEPYDDMKTSAGGSGGSSQDSCYGSNDLSRSSSSAHAVARPLLTAQHRSSSLSSTSVDYAVPTQRHQSSFNNKSPTVVIVGIHQSTDSNDDHIQQQPHHLKTFHSPATSSTSSSHSNFKKTVQSLTRRPIADLQSTYLTYDSIDTPPPPPNINYSKHSSTTSSSAISSTSREYSI</sequence>
<reference evidence="14" key="1">
    <citation type="submission" date="2021-02" db="EMBL/GenBank/DDBJ databases">
        <authorList>
            <person name="Nowell W R."/>
        </authorList>
    </citation>
    <scope>NUCLEOTIDE SEQUENCE</scope>
</reference>
<feature type="domain" description="Cadherin" evidence="13">
    <location>
        <begin position="719"/>
        <end position="807"/>
    </location>
</feature>
<evidence type="ECO:0000256" key="2">
    <source>
        <dbReference type="ARBA" id="ARBA00022692"/>
    </source>
</evidence>
<evidence type="ECO:0000256" key="3">
    <source>
        <dbReference type="ARBA" id="ARBA00022737"/>
    </source>
</evidence>
<keyword evidence="15" id="KW-1185">Reference proteome</keyword>
<evidence type="ECO:0000256" key="9">
    <source>
        <dbReference type="PROSITE-ProRule" id="PRU00043"/>
    </source>
</evidence>
<dbReference type="GO" id="GO:0005911">
    <property type="term" value="C:cell-cell junction"/>
    <property type="evidence" value="ECO:0007669"/>
    <property type="project" value="TreeGrafter"/>
</dbReference>
<evidence type="ECO:0000313" key="15">
    <source>
        <dbReference type="Proteomes" id="UP000663832"/>
    </source>
</evidence>
<evidence type="ECO:0000256" key="11">
    <source>
        <dbReference type="SAM" id="Phobius"/>
    </source>
</evidence>
<feature type="compositionally biased region" description="Low complexity" evidence="10">
    <location>
        <begin position="921"/>
        <end position="934"/>
    </location>
</feature>
<dbReference type="FunFam" id="2.60.40.60:FF:000020">
    <property type="entry name" value="Dachsous cadherin-related 1b"/>
    <property type="match status" value="1"/>
</dbReference>
<evidence type="ECO:0000256" key="5">
    <source>
        <dbReference type="ARBA" id="ARBA00022889"/>
    </source>
</evidence>
<evidence type="ECO:0000256" key="6">
    <source>
        <dbReference type="ARBA" id="ARBA00022989"/>
    </source>
</evidence>
<gene>
    <name evidence="14" type="ORF">QVE165_LOCUS15333</name>
</gene>